<dbReference type="AlphaFoldDB" id="A0A1Y6C1S8"/>
<dbReference type="Proteomes" id="UP000192907">
    <property type="component" value="Unassembled WGS sequence"/>
</dbReference>
<gene>
    <name evidence="2" type="ORF">SAMN06296036_10987</name>
</gene>
<protein>
    <recommendedName>
        <fullName evidence="4">Kazal-type serine protease inhibitor domain-containing protein</fullName>
    </recommendedName>
</protein>
<evidence type="ECO:0008006" key="4">
    <source>
        <dbReference type="Google" id="ProtNLM"/>
    </source>
</evidence>
<feature type="signal peptide" evidence="1">
    <location>
        <begin position="1"/>
        <end position="20"/>
    </location>
</feature>
<reference evidence="3" key="1">
    <citation type="submission" date="2017-04" db="EMBL/GenBank/DDBJ databases">
        <authorList>
            <person name="Varghese N."/>
            <person name="Submissions S."/>
        </authorList>
    </citation>
    <scope>NUCLEOTIDE SEQUENCE [LARGE SCALE GENOMIC DNA]</scope>
    <source>
        <strain evidence="3">RKEM611</strain>
    </source>
</reference>
<organism evidence="2 3">
    <name type="scientific">Pseudobacteriovorax antillogorgiicola</name>
    <dbReference type="NCBI Taxonomy" id="1513793"/>
    <lineage>
        <taxon>Bacteria</taxon>
        <taxon>Pseudomonadati</taxon>
        <taxon>Bdellovibrionota</taxon>
        <taxon>Oligoflexia</taxon>
        <taxon>Oligoflexales</taxon>
        <taxon>Pseudobacteriovoracaceae</taxon>
        <taxon>Pseudobacteriovorax</taxon>
    </lineage>
</organism>
<evidence type="ECO:0000313" key="3">
    <source>
        <dbReference type="Proteomes" id="UP000192907"/>
    </source>
</evidence>
<dbReference type="RefSeq" id="WP_132319362.1">
    <property type="nucleotide sequence ID" value="NZ_FWZT01000009.1"/>
</dbReference>
<feature type="chain" id="PRO_5013096897" description="Kazal-type serine protease inhibitor domain-containing protein" evidence="1">
    <location>
        <begin position="21"/>
        <end position="130"/>
    </location>
</feature>
<proteinExistence type="predicted"/>
<dbReference type="EMBL" id="FWZT01000009">
    <property type="protein sequence ID" value="SMF29248.1"/>
    <property type="molecule type" value="Genomic_DNA"/>
</dbReference>
<evidence type="ECO:0000256" key="1">
    <source>
        <dbReference type="SAM" id="SignalP"/>
    </source>
</evidence>
<keyword evidence="1" id="KW-0732">Signal</keyword>
<evidence type="ECO:0000313" key="2">
    <source>
        <dbReference type="EMBL" id="SMF29248.1"/>
    </source>
</evidence>
<dbReference type="STRING" id="1513793.SAMN06296036_10987"/>
<keyword evidence="3" id="KW-1185">Reference proteome</keyword>
<sequence length="130" mass="14092">MNYKALLTIAALSSTFSAHAGENCGKLLRQPCVTVYEPAICTIIGTNSSFHGSNSCVARNQALYYGCVEDLNITYSDIKCETDLEWGLLKAIAPQKCPVFSPPAPGFCEDGELVVDEDDRGCLLPPRCVR</sequence>
<accession>A0A1Y6C1S8</accession>
<name>A0A1Y6C1S8_9BACT</name>